<dbReference type="GO" id="GO:0005524">
    <property type="term" value="F:ATP binding"/>
    <property type="evidence" value="ECO:0007669"/>
    <property type="project" value="UniProtKB-KW"/>
</dbReference>
<evidence type="ECO:0000313" key="18">
    <source>
        <dbReference type="Proteomes" id="UP000789508"/>
    </source>
</evidence>
<evidence type="ECO:0000256" key="3">
    <source>
        <dbReference type="ARBA" id="ARBA00009687"/>
    </source>
</evidence>
<dbReference type="GO" id="GO:0140658">
    <property type="term" value="F:ATP-dependent chromatin remodeler activity"/>
    <property type="evidence" value="ECO:0007669"/>
    <property type="project" value="TreeGrafter"/>
</dbReference>
<dbReference type="InterPro" id="IPR036306">
    <property type="entry name" value="ISWI_HAND-dom_sf"/>
</dbReference>
<organism evidence="17 18">
    <name type="scientific">Ambispora leptoticha</name>
    <dbReference type="NCBI Taxonomy" id="144679"/>
    <lineage>
        <taxon>Eukaryota</taxon>
        <taxon>Fungi</taxon>
        <taxon>Fungi incertae sedis</taxon>
        <taxon>Mucoromycota</taxon>
        <taxon>Glomeromycotina</taxon>
        <taxon>Glomeromycetes</taxon>
        <taxon>Archaeosporales</taxon>
        <taxon>Ambisporaceae</taxon>
        <taxon>Ambispora</taxon>
    </lineage>
</organism>
<dbReference type="GO" id="GO:0031010">
    <property type="term" value="C:ISWI-type complex"/>
    <property type="evidence" value="ECO:0007669"/>
    <property type="project" value="UniProtKB-ARBA"/>
</dbReference>
<dbReference type="GO" id="GO:0016887">
    <property type="term" value="F:ATP hydrolysis activity"/>
    <property type="evidence" value="ECO:0007669"/>
    <property type="project" value="TreeGrafter"/>
</dbReference>
<dbReference type="InterPro" id="IPR001650">
    <property type="entry name" value="Helicase_C-like"/>
</dbReference>
<feature type="region of interest" description="Disordered" evidence="13">
    <location>
        <begin position="822"/>
        <end position="859"/>
    </location>
</feature>
<dbReference type="GO" id="GO:0004386">
    <property type="term" value="F:helicase activity"/>
    <property type="evidence" value="ECO:0007669"/>
    <property type="project" value="UniProtKB-KW"/>
</dbReference>
<dbReference type="CDD" id="cd18793">
    <property type="entry name" value="SF2_C_SNF"/>
    <property type="match status" value="1"/>
</dbReference>
<dbReference type="InterPro" id="IPR009057">
    <property type="entry name" value="Homeodomain-like_sf"/>
</dbReference>
<keyword evidence="9" id="KW-0156">Chromatin regulator</keyword>
<dbReference type="GO" id="GO:0042393">
    <property type="term" value="F:histone binding"/>
    <property type="evidence" value="ECO:0007669"/>
    <property type="project" value="TreeGrafter"/>
</dbReference>
<evidence type="ECO:0000256" key="10">
    <source>
        <dbReference type="ARBA" id="ARBA00023125"/>
    </source>
</evidence>
<keyword evidence="4" id="KW-0597">Phosphoprotein</keyword>
<dbReference type="PANTHER" id="PTHR45623">
    <property type="entry name" value="CHROMODOMAIN-HELICASE-DNA-BINDING PROTEIN 3-RELATED-RELATED"/>
    <property type="match status" value="1"/>
</dbReference>
<dbReference type="SMART" id="SM00490">
    <property type="entry name" value="HELICc"/>
    <property type="match status" value="1"/>
</dbReference>
<evidence type="ECO:0000256" key="2">
    <source>
        <dbReference type="ARBA" id="ARBA00009220"/>
    </source>
</evidence>
<dbReference type="Pfam" id="PF00176">
    <property type="entry name" value="SNF2-rel_dom"/>
    <property type="match status" value="1"/>
</dbReference>
<keyword evidence="12" id="KW-0175">Coiled coil</keyword>
<dbReference type="PROSITE" id="PS51192">
    <property type="entry name" value="HELICASE_ATP_BIND_1"/>
    <property type="match status" value="1"/>
</dbReference>
<dbReference type="AlphaFoldDB" id="A0A9N9CB56"/>
<name>A0A9N9CB56_9GLOM</name>
<feature type="domain" description="Helicase C-terminal" evidence="15">
    <location>
        <begin position="281"/>
        <end position="432"/>
    </location>
</feature>
<dbReference type="InterPro" id="IPR014001">
    <property type="entry name" value="Helicase_ATP-bd"/>
</dbReference>
<dbReference type="EMBL" id="CAJVPS010003981">
    <property type="protein sequence ID" value="CAG8597098.1"/>
    <property type="molecule type" value="Genomic_DNA"/>
</dbReference>
<dbReference type="InterPro" id="IPR049730">
    <property type="entry name" value="SNF2/RAD54-like_C"/>
</dbReference>
<dbReference type="InterPro" id="IPR015194">
    <property type="entry name" value="ISWI_HAND-dom"/>
</dbReference>
<accession>A0A9N9CB56</accession>
<feature type="compositionally biased region" description="Basic and acidic residues" evidence="13">
    <location>
        <begin position="613"/>
        <end position="628"/>
    </location>
</feature>
<evidence type="ECO:0000259" key="16">
    <source>
        <dbReference type="PROSITE" id="PS51293"/>
    </source>
</evidence>
<proteinExistence type="inferred from homology"/>
<dbReference type="Gene3D" id="1.20.5.1190">
    <property type="entry name" value="iswi atpase"/>
    <property type="match status" value="1"/>
</dbReference>
<evidence type="ECO:0000256" key="4">
    <source>
        <dbReference type="ARBA" id="ARBA00022553"/>
    </source>
</evidence>
<evidence type="ECO:0000313" key="17">
    <source>
        <dbReference type="EMBL" id="CAG8597098.1"/>
    </source>
</evidence>
<evidence type="ECO:0000256" key="11">
    <source>
        <dbReference type="ARBA" id="ARBA00023242"/>
    </source>
</evidence>
<dbReference type="SUPFAM" id="SSF46689">
    <property type="entry name" value="Homeodomain-like"/>
    <property type="match status" value="2"/>
</dbReference>
<gene>
    <name evidence="17" type="ORF">ALEPTO_LOCUS7967</name>
</gene>
<dbReference type="Gene3D" id="1.10.1040.30">
    <property type="entry name" value="ISWI, HAND domain"/>
    <property type="match status" value="1"/>
</dbReference>
<keyword evidence="18" id="KW-1185">Reference proteome</keyword>
<dbReference type="GO" id="GO:0034728">
    <property type="term" value="P:nucleosome organization"/>
    <property type="evidence" value="ECO:0007669"/>
    <property type="project" value="TreeGrafter"/>
</dbReference>
<dbReference type="SMART" id="SM00717">
    <property type="entry name" value="SANT"/>
    <property type="match status" value="2"/>
</dbReference>
<dbReference type="SMART" id="SM00487">
    <property type="entry name" value="DEXDc"/>
    <property type="match status" value="1"/>
</dbReference>
<dbReference type="PROSITE" id="PS51293">
    <property type="entry name" value="SANT"/>
    <property type="match status" value="1"/>
</dbReference>
<protein>
    <submittedName>
        <fullName evidence="17">8567_t:CDS:1</fullName>
    </submittedName>
</protein>
<dbReference type="FunFam" id="3.40.50.300:FF:000082">
    <property type="entry name" value="ISWI chromatin remodeling complex ATPase ISW1"/>
    <property type="match status" value="1"/>
</dbReference>
<dbReference type="PANTHER" id="PTHR45623:SF49">
    <property type="entry name" value="SWI_SNF-RELATED MATRIX-ASSOCIATED ACTIN-DEPENDENT REGULATOR OF CHROMATIN SUBFAMILY A MEMBER 5"/>
    <property type="match status" value="1"/>
</dbReference>
<dbReference type="GO" id="GO:0031491">
    <property type="term" value="F:nucleosome binding"/>
    <property type="evidence" value="ECO:0007669"/>
    <property type="project" value="InterPro"/>
</dbReference>
<evidence type="ECO:0000256" key="6">
    <source>
        <dbReference type="ARBA" id="ARBA00022801"/>
    </source>
</evidence>
<feature type="coiled-coil region" evidence="12">
    <location>
        <begin position="707"/>
        <end position="734"/>
    </location>
</feature>
<dbReference type="InterPro" id="IPR001005">
    <property type="entry name" value="SANT/Myb"/>
</dbReference>
<sequence>GLGKTLQTVALLAYLKHFRDIKGPHLVVAPKSTLHNWEQEINKWTPDFKVIIFHGNKKERADIAQNVLLPQDFEICVTSYEMCLMEKAHLKKLSFQYIIIDEAHRIKNENSLLSQIVRIFNSRNRLLITGTPLQNNLHELWALLNFLLPDVFNSSEDFDSWFEAQGGNQDWVIQQLHKVLRPFLLRRIKSDVEKSLLPKKEINVYVGMSAMQRKWYQKILEKDIAALNGVVGKGESKTRLLNIVMQLRKCCNHPYLFDGAEPGPPYTTDEHLVDNSGKMVVLDKLLKRVKAQGSRVLLFSQMSRVLDILEDYCIFRGYEYCRIDGQTKQDERITAIDDFNNPESNKFIFLLTTRAGGLGINLTAANIVVLYDSDWNPQVDLQAQDRAHRIGQTKQVYVFRFVTENAIEEKVLERAAQKLRLDQLVIQQGRLSQTQKAATKEELLNMIQHGAKSIFNSSDSTVTQDDIDQILLKGEEKTAELNRKYEGLGLEDLQKFTSESAYEWQGEDWRNKPKETESSSSFTWIEPPKRERKANYTVDNYFREALRVGPKPNAPKAPRVTKQISIPEYQFYPQKLVDYLKKEMYYQQKTAGYVVPLRESPELEDESNVEVMESERRQREREREEEQNKINSAEPLTEEELEEKEELTREAFVEWNKRDFNNFITATAKYGRDALIDIAAEIEGKSYKEVQEYARVFWERYQELSNYEEIIAKIERGETKLQQTQEIQQLLQEKVSKYRTPLSQLEIPYNLNKGKTFTEEEDRFILVALAKYGYGTEEVYDKIRNDIDKFPPFRFNWFIKSRTSSEISRRCTTLISLLQKEQSEIEEKEEEERKEAELKRKKRQVEITNGNSTSKRSRR</sequence>
<comment type="subcellular location">
    <subcellularLocation>
        <location evidence="1">Nucleus</location>
    </subcellularLocation>
</comment>
<feature type="non-terminal residue" evidence="17">
    <location>
        <position position="1"/>
    </location>
</feature>
<evidence type="ECO:0000259" key="14">
    <source>
        <dbReference type="PROSITE" id="PS51192"/>
    </source>
</evidence>
<dbReference type="Proteomes" id="UP000789508">
    <property type="component" value="Unassembled WGS sequence"/>
</dbReference>
<reference evidence="17" key="1">
    <citation type="submission" date="2021-06" db="EMBL/GenBank/DDBJ databases">
        <authorList>
            <person name="Kallberg Y."/>
            <person name="Tangrot J."/>
            <person name="Rosling A."/>
        </authorList>
    </citation>
    <scope>NUCLEOTIDE SEQUENCE</scope>
    <source>
        <strain evidence="17">FL130A</strain>
    </source>
</reference>
<evidence type="ECO:0000256" key="5">
    <source>
        <dbReference type="ARBA" id="ARBA00022741"/>
    </source>
</evidence>
<dbReference type="Pfam" id="PF09111">
    <property type="entry name" value="SLIDE"/>
    <property type="match status" value="1"/>
</dbReference>
<evidence type="ECO:0000259" key="15">
    <source>
        <dbReference type="PROSITE" id="PS51194"/>
    </source>
</evidence>
<feature type="domain" description="Helicase ATP-binding" evidence="14">
    <location>
        <begin position="1"/>
        <end position="150"/>
    </location>
</feature>
<feature type="compositionally biased region" description="Polar residues" evidence="13">
    <location>
        <begin position="846"/>
        <end position="859"/>
    </location>
</feature>
<dbReference type="InterPro" id="IPR038718">
    <property type="entry name" value="SNF2-like_sf"/>
</dbReference>
<dbReference type="FunFam" id="1.10.10.60:FF:000022">
    <property type="entry name" value="ISWI chromatin-remodeling complex ATPase CHR11 isoform A"/>
    <property type="match status" value="1"/>
</dbReference>
<dbReference type="OrthoDB" id="5857104at2759"/>
<evidence type="ECO:0000256" key="12">
    <source>
        <dbReference type="SAM" id="Coils"/>
    </source>
</evidence>
<evidence type="ECO:0000256" key="1">
    <source>
        <dbReference type="ARBA" id="ARBA00004123"/>
    </source>
</evidence>
<keyword evidence="10" id="KW-0238">DNA-binding</keyword>
<dbReference type="SUPFAM" id="SSF101224">
    <property type="entry name" value="HAND domain of the nucleosome remodeling ATPase ISWI"/>
    <property type="match status" value="1"/>
</dbReference>
<comment type="similarity">
    <text evidence="3">Belongs to the SNF2/RAD54 helicase family. ISWI subfamily.</text>
</comment>
<dbReference type="PROSITE" id="PS51194">
    <property type="entry name" value="HELICASE_CTER"/>
    <property type="match status" value="1"/>
</dbReference>
<dbReference type="InterPro" id="IPR000330">
    <property type="entry name" value="SNF2_N"/>
</dbReference>
<feature type="region of interest" description="Disordered" evidence="13">
    <location>
        <begin position="604"/>
        <end position="643"/>
    </location>
</feature>
<keyword evidence="5" id="KW-0547">Nucleotide-binding</keyword>
<dbReference type="Gene3D" id="3.40.50.300">
    <property type="entry name" value="P-loop containing nucleotide triphosphate hydrolases"/>
    <property type="match status" value="1"/>
</dbReference>
<dbReference type="GO" id="GO:0003677">
    <property type="term" value="F:DNA binding"/>
    <property type="evidence" value="ECO:0007669"/>
    <property type="project" value="UniProtKB-KW"/>
</dbReference>
<comment type="similarity">
    <text evidence="2">Belongs to the SNF2/RAD54 helicase family. SWR1 subfamily.</text>
</comment>
<evidence type="ECO:0000256" key="7">
    <source>
        <dbReference type="ARBA" id="ARBA00022806"/>
    </source>
</evidence>
<dbReference type="Gene3D" id="3.40.50.10810">
    <property type="entry name" value="Tandem AAA-ATPase domain"/>
    <property type="match status" value="1"/>
</dbReference>
<feature type="domain" description="SANT" evidence="16">
    <location>
        <begin position="650"/>
        <end position="702"/>
    </location>
</feature>
<feature type="compositionally biased region" description="Basic and acidic residues" evidence="13">
    <location>
        <begin position="822"/>
        <end position="838"/>
    </location>
</feature>
<dbReference type="CDD" id="cd00167">
    <property type="entry name" value="SANT"/>
    <property type="match status" value="1"/>
</dbReference>
<dbReference type="SUPFAM" id="SSF52540">
    <property type="entry name" value="P-loop containing nucleoside triphosphate hydrolases"/>
    <property type="match status" value="2"/>
</dbReference>
<comment type="caution">
    <text evidence="17">The sequence shown here is derived from an EMBL/GenBank/DDBJ whole genome shotgun (WGS) entry which is preliminary data.</text>
</comment>
<dbReference type="Pfam" id="PF00271">
    <property type="entry name" value="Helicase_C"/>
    <property type="match status" value="1"/>
</dbReference>
<evidence type="ECO:0000256" key="8">
    <source>
        <dbReference type="ARBA" id="ARBA00022840"/>
    </source>
</evidence>
<evidence type="ECO:0000256" key="9">
    <source>
        <dbReference type="ARBA" id="ARBA00022853"/>
    </source>
</evidence>
<evidence type="ECO:0000256" key="13">
    <source>
        <dbReference type="SAM" id="MobiDB-lite"/>
    </source>
</evidence>
<keyword evidence="8" id="KW-0067">ATP-binding</keyword>
<keyword evidence="7" id="KW-0347">Helicase</keyword>
<keyword evidence="6" id="KW-0378">Hydrolase</keyword>
<dbReference type="Gene3D" id="1.10.10.60">
    <property type="entry name" value="Homeodomain-like"/>
    <property type="match status" value="2"/>
</dbReference>
<dbReference type="FunFam" id="3.40.50.10810:FF:000005">
    <property type="entry name" value="Photoperiod-independent early flowering 1"/>
    <property type="match status" value="1"/>
</dbReference>
<dbReference type="InterPro" id="IPR015195">
    <property type="entry name" value="SLIDE"/>
</dbReference>
<keyword evidence="11" id="KW-0539">Nucleus</keyword>
<dbReference type="Pfam" id="PF09110">
    <property type="entry name" value="HAND"/>
    <property type="match status" value="1"/>
</dbReference>
<dbReference type="InterPro" id="IPR027417">
    <property type="entry name" value="P-loop_NTPase"/>
</dbReference>
<dbReference type="InterPro" id="IPR017884">
    <property type="entry name" value="SANT_dom"/>
</dbReference>